<sequence length="118" mass="12859">MEEDSASGAETPQNSGGTASLAPVFEPILLQEYLDKLLPLLLGAEEKELDALWPIDENVKLLRKFANDTSVDAIYLSKILDDPSIPSHKYTLSQEISYGPNYVASIALIKEVPSLDPA</sequence>
<keyword evidence="3" id="KW-1185">Reference proteome</keyword>
<proteinExistence type="predicted"/>
<feature type="non-terminal residue" evidence="2">
    <location>
        <position position="118"/>
    </location>
</feature>
<evidence type="ECO:0000313" key="2">
    <source>
        <dbReference type="EMBL" id="CAG8669134.1"/>
    </source>
</evidence>
<name>A0A9N9ED71_9GLOM</name>
<protein>
    <submittedName>
        <fullName evidence="2">11636_t:CDS:1</fullName>
    </submittedName>
</protein>
<gene>
    <name evidence="2" type="ORF">PBRASI_LOCUS11208</name>
</gene>
<comment type="caution">
    <text evidence="2">The sequence shown here is derived from an EMBL/GenBank/DDBJ whole genome shotgun (WGS) entry which is preliminary data.</text>
</comment>
<dbReference type="Proteomes" id="UP000789739">
    <property type="component" value="Unassembled WGS sequence"/>
</dbReference>
<dbReference type="AlphaFoldDB" id="A0A9N9ED71"/>
<accession>A0A9N9ED71</accession>
<dbReference type="EMBL" id="CAJVPI010004630">
    <property type="protein sequence ID" value="CAG8669134.1"/>
    <property type="molecule type" value="Genomic_DNA"/>
</dbReference>
<evidence type="ECO:0000256" key="1">
    <source>
        <dbReference type="SAM" id="MobiDB-lite"/>
    </source>
</evidence>
<feature type="region of interest" description="Disordered" evidence="1">
    <location>
        <begin position="1"/>
        <end position="20"/>
    </location>
</feature>
<dbReference type="OrthoDB" id="2442395at2759"/>
<organism evidence="2 3">
    <name type="scientific">Paraglomus brasilianum</name>
    <dbReference type="NCBI Taxonomy" id="144538"/>
    <lineage>
        <taxon>Eukaryota</taxon>
        <taxon>Fungi</taxon>
        <taxon>Fungi incertae sedis</taxon>
        <taxon>Mucoromycota</taxon>
        <taxon>Glomeromycotina</taxon>
        <taxon>Glomeromycetes</taxon>
        <taxon>Paraglomerales</taxon>
        <taxon>Paraglomeraceae</taxon>
        <taxon>Paraglomus</taxon>
    </lineage>
</organism>
<reference evidence="2" key="1">
    <citation type="submission" date="2021-06" db="EMBL/GenBank/DDBJ databases">
        <authorList>
            <person name="Kallberg Y."/>
            <person name="Tangrot J."/>
            <person name="Rosling A."/>
        </authorList>
    </citation>
    <scope>NUCLEOTIDE SEQUENCE</scope>
    <source>
        <strain evidence="2">BR232B</strain>
    </source>
</reference>
<evidence type="ECO:0000313" key="3">
    <source>
        <dbReference type="Proteomes" id="UP000789739"/>
    </source>
</evidence>
<feature type="compositionally biased region" description="Polar residues" evidence="1">
    <location>
        <begin position="8"/>
        <end position="18"/>
    </location>
</feature>